<dbReference type="AlphaFoldDB" id="A0A3N7F4W7"/>
<evidence type="ECO:0000313" key="1">
    <source>
        <dbReference type="EMBL" id="RQO90440.1"/>
    </source>
</evidence>
<organism evidence="1 2">
    <name type="scientific">Populus trichocarpa</name>
    <name type="common">Western balsam poplar</name>
    <name type="synonym">Populus balsamifera subsp. trichocarpa</name>
    <dbReference type="NCBI Taxonomy" id="3694"/>
    <lineage>
        <taxon>Eukaryota</taxon>
        <taxon>Viridiplantae</taxon>
        <taxon>Streptophyta</taxon>
        <taxon>Embryophyta</taxon>
        <taxon>Tracheophyta</taxon>
        <taxon>Spermatophyta</taxon>
        <taxon>Magnoliopsida</taxon>
        <taxon>eudicotyledons</taxon>
        <taxon>Gunneridae</taxon>
        <taxon>Pentapetalae</taxon>
        <taxon>rosids</taxon>
        <taxon>fabids</taxon>
        <taxon>Malpighiales</taxon>
        <taxon>Salicaceae</taxon>
        <taxon>Saliceae</taxon>
        <taxon>Populus</taxon>
    </lineage>
</organism>
<sequence>MPSCILLDLNVKVVGLVHLYPLLSPVHGASCLMPIRNQFVAKFF</sequence>
<keyword evidence="2" id="KW-1185">Reference proteome</keyword>
<reference evidence="1 2" key="1">
    <citation type="journal article" date="2006" name="Science">
        <title>The genome of black cottonwood, Populus trichocarpa (Torr. &amp; Gray).</title>
        <authorList>
            <person name="Tuskan G.A."/>
            <person name="Difazio S."/>
            <person name="Jansson S."/>
            <person name="Bohlmann J."/>
            <person name="Grigoriev I."/>
            <person name="Hellsten U."/>
            <person name="Putnam N."/>
            <person name="Ralph S."/>
            <person name="Rombauts S."/>
            <person name="Salamov A."/>
            <person name="Schein J."/>
            <person name="Sterck L."/>
            <person name="Aerts A."/>
            <person name="Bhalerao R.R."/>
            <person name="Bhalerao R.P."/>
            <person name="Blaudez D."/>
            <person name="Boerjan W."/>
            <person name="Brun A."/>
            <person name="Brunner A."/>
            <person name="Busov V."/>
            <person name="Campbell M."/>
            <person name="Carlson J."/>
            <person name="Chalot M."/>
            <person name="Chapman J."/>
            <person name="Chen G.L."/>
            <person name="Cooper D."/>
            <person name="Coutinho P.M."/>
            <person name="Couturier J."/>
            <person name="Covert S."/>
            <person name="Cronk Q."/>
            <person name="Cunningham R."/>
            <person name="Davis J."/>
            <person name="Degroeve S."/>
            <person name="Dejardin A."/>
            <person name="Depamphilis C."/>
            <person name="Detter J."/>
            <person name="Dirks B."/>
            <person name="Dubchak I."/>
            <person name="Duplessis S."/>
            <person name="Ehlting J."/>
            <person name="Ellis B."/>
            <person name="Gendler K."/>
            <person name="Goodstein D."/>
            <person name="Gribskov M."/>
            <person name="Grimwood J."/>
            <person name="Groover A."/>
            <person name="Gunter L."/>
            <person name="Hamberger B."/>
            <person name="Heinze B."/>
            <person name="Helariutta Y."/>
            <person name="Henrissat B."/>
            <person name="Holligan D."/>
            <person name="Holt R."/>
            <person name="Huang W."/>
            <person name="Islam-Faridi N."/>
            <person name="Jones S."/>
            <person name="Jones-Rhoades M."/>
            <person name="Jorgensen R."/>
            <person name="Joshi C."/>
            <person name="Kangasjarvi J."/>
            <person name="Karlsson J."/>
            <person name="Kelleher C."/>
            <person name="Kirkpatrick R."/>
            <person name="Kirst M."/>
            <person name="Kohler A."/>
            <person name="Kalluri U."/>
            <person name="Larimer F."/>
            <person name="Leebens-Mack J."/>
            <person name="Leple J.C."/>
            <person name="Locascio P."/>
            <person name="Lou Y."/>
            <person name="Lucas S."/>
            <person name="Martin F."/>
            <person name="Montanini B."/>
            <person name="Napoli C."/>
            <person name="Nelson D.R."/>
            <person name="Nelson C."/>
            <person name="Nieminen K."/>
            <person name="Nilsson O."/>
            <person name="Pereda V."/>
            <person name="Peter G."/>
            <person name="Philippe R."/>
            <person name="Pilate G."/>
            <person name="Poliakov A."/>
            <person name="Razumovskaya J."/>
            <person name="Richardson P."/>
            <person name="Rinaldi C."/>
            <person name="Ritland K."/>
            <person name="Rouze P."/>
            <person name="Ryaboy D."/>
            <person name="Schmutz J."/>
            <person name="Schrader J."/>
            <person name="Segerman B."/>
            <person name="Shin H."/>
            <person name="Siddiqui A."/>
            <person name="Sterky F."/>
            <person name="Terry A."/>
            <person name="Tsai C.J."/>
            <person name="Uberbacher E."/>
            <person name="Unneberg P."/>
            <person name="Vahala J."/>
            <person name="Wall K."/>
            <person name="Wessler S."/>
            <person name="Yang G."/>
            <person name="Yin T."/>
            <person name="Douglas C."/>
            <person name="Marra M."/>
            <person name="Sandberg G."/>
            <person name="Van de Peer Y."/>
            <person name="Rokhsar D."/>
        </authorList>
    </citation>
    <scope>NUCLEOTIDE SEQUENCE [LARGE SCALE GENOMIC DNA]</scope>
    <source>
        <strain evidence="2">cv. Nisqually</strain>
    </source>
</reference>
<gene>
    <name evidence="1" type="ORF">POPTR_005G126950</name>
</gene>
<name>A0A3N7F4W7_POPTR</name>
<accession>A0A3N7F4W7</accession>
<protein>
    <submittedName>
        <fullName evidence="1">Uncharacterized protein</fullName>
    </submittedName>
</protein>
<proteinExistence type="predicted"/>
<dbReference type="InParanoid" id="A0A3N7F4W7"/>
<evidence type="ECO:0000313" key="2">
    <source>
        <dbReference type="Proteomes" id="UP000006729"/>
    </source>
</evidence>
<dbReference type="EMBL" id="CM009294">
    <property type="protein sequence ID" value="RQO90440.1"/>
    <property type="molecule type" value="Genomic_DNA"/>
</dbReference>
<dbReference type="Proteomes" id="UP000006729">
    <property type="component" value="Chromosome 5"/>
</dbReference>